<evidence type="ECO:0000256" key="2">
    <source>
        <dbReference type="ARBA" id="ARBA00022679"/>
    </source>
</evidence>
<feature type="compositionally biased region" description="Polar residues" evidence="3">
    <location>
        <begin position="1"/>
        <end position="11"/>
    </location>
</feature>
<dbReference type="Proteomes" id="UP000078316">
    <property type="component" value="Unassembled WGS sequence"/>
</dbReference>
<evidence type="ECO:0000256" key="1">
    <source>
        <dbReference type="ARBA" id="ARBA00004752"/>
    </source>
</evidence>
<dbReference type="SUPFAM" id="SSF50199">
    <property type="entry name" value="Staphylococcal nuclease"/>
    <property type="match status" value="1"/>
</dbReference>
<keyword evidence="4" id="KW-1133">Transmembrane helix</keyword>
<feature type="region of interest" description="Disordered" evidence="3">
    <location>
        <begin position="695"/>
        <end position="717"/>
    </location>
</feature>
<comment type="caution">
    <text evidence="6">The sequence shown here is derived from an EMBL/GenBank/DDBJ whole genome shotgun (WGS) entry which is preliminary data.</text>
</comment>
<dbReference type="Pfam" id="PF00912">
    <property type="entry name" value="Transgly"/>
    <property type="match status" value="1"/>
</dbReference>
<evidence type="ECO:0000313" key="7">
    <source>
        <dbReference type="Proteomes" id="UP000078316"/>
    </source>
</evidence>
<accession>A0A179S780</accession>
<keyword evidence="2" id="KW-0808">Transferase</keyword>
<organism evidence="6 7">
    <name type="scientific">Methylobacterium platani</name>
    <dbReference type="NCBI Taxonomy" id="427683"/>
    <lineage>
        <taxon>Bacteria</taxon>
        <taxon>Pseudomonadati</taxon>
        <taxon>Pseudomonadota</taxon>
        <taxon>Alphaproteobacteria</taxon>
        <taxon>Hyphomicrobiales</taxon>
        <taxon>Methylobacteriaceae</taxon>
        <taxon>Methylobacterium</taxon>
    </lineage>
</organism>
<dbReference type="PANTHER" id="PTHR32282:SF33">
    <property type="entry name" value="PEPTIDOGLYCAN GLYCOSYLTRANSFERASE"/>
    <property type="match status" value="1"/>
</dbReference>
<dbReference type="SUPFAM" id="SSF53955">
    <property type="entry name" value="Lysozyme-like"/>
    <property type="match status" value="1"/>
</dbReference>
<dbReference type="InterPro" id="IPR036950">
    <property type="entry name" value="PBP_transglycosylase"/>
</dbReference>
<dbReference type="PANTHER" id="PTHR32282">
    <property type="entry name" value="BINDING PROTEIN TRANSPEPTIDASE, PUTATIVE-RELATED"/>
    <property type="match status" value="1"/>
</dbReference>
<gene>
    <name evidence="6" type="ORF">A5481_17995</name>
</gene>
<comment type="pathway">
    <text evidence="1">Cell wall biogenesis; peptidoglycan biosynthesis.</text>
</comment>
<dbReference type="GO" id="GO:0009252">
    <property type="term" value="P:peptidoglycan biosynthetic process"/>
    <property type="evidence" value="ECO:0007669"/>
    <property type="project" value="TreeGrafter"/>
</dbReference>
<dbReference type="InterPro" id="IPR023346">
    <property type="entry name" value="Lysozyme-like_dom_sf"/>
</dbReference>
<feature type="region of interest" description="Disordered" evidence="3">
    <location>
        <begin position="1"/>
        <end position="69"/>
    </location>
</feature>
<proteinExistence type="predicted"/>
<feature type="region of interest" description="Disordered" evidence="3">
    <location>
        <begin position="576"/>
        <end position="608"/>
    </location>
</feature>
<dbReference type="Gene3D" id="1.10.3810.10">
    <property type="entry name" value="Biosynthetic peptidoglycan transglycosylase-like"/>
    <property type="match status" value="1"/>
</dbReference>
<feature type="compositionally biased region" description="Low complexity" evidence="3">
    <location>
        <begin position="37"/>
        <end position="47"/>
    </location>
</feature>
<dbReference type="STRING" id="427683.A5481_17995"/>
<dbReference type="AlphaFoldDB" id="A0A179S780"/>
<keyword evidence="4" id="KW-0812">Transmembrane</keyword>
<evidence type="ECO:0000313" key="6">
    <source>
        <dbReference type="EMBL" id="OAS22751.1"/>
    </source>
</evidence>
<evidence type="ECO:0000256" key="3">
    <source>
        <dbReference type="SAM" id="MobiDB-lite"/>
    </source>
</evidence>
<dbReference type="InterPro" id="IPR035437">
    <property type="entry name" value="SNase_OB-fold_sf"/>
</dbReference>
<dbReference type="EMBL" id="LWHQ01000037">
    <property type="protein sequence ID" value="OAS22751.1"/>
    <property type="molecule type" value="Genomic_DNA"/>
</dbReference>
<feature type="domain" description="Glycosyl transferase family 51" evidence="5">
    <location>
        <begin position="194"/>
        <end position="366"/>
    </location>
</feature>
<feature type="transmembrane region" description="Helical" evidence="4">
    <location>
        <begin position="143"/>
        <end position="166"/>
    </location>
</feature>
<keyword evidence="4" id="KW-0472">Membrane</keyword>
<dbReference type="InterPro" id="IPR050396">
    <property type="entry name" value="Glycosyltr_51/Transpeptidase"/>
</dbReference>
<dbReference type="GO" id="GO:0030288">
    <property type="term" value="C:outer membrane-bounded periplasmic space"/>
    <property type="evidence" value="ECO:0007669"/>
    <property type="project" value="TreeGrafter"/>
</dbReference>
<dbReference type="GO" id="GO:0008955">
    <property type="term" value="F:peptidoglycan glycosyltransferase activity"/>
    <property type="evidence" value="ECO:0007669"/>
    <property type="project" value="TreeGrafter"/>
</dbReference>
<protein>
    <recommendedName>
        <fullName evidence="5">Glycosyl transferase family 51 domain-containing protein</fullName>
    </recommendedName>
</protein>
<evidence type="ECO:0000256" key="4">
    <source>
        <dbReference type="SAM" id="Phobius"/>
    </source>
</evidence>
<dbReference type="OrthoDB" id="9766909at2"/>
<reference evidence="6 7" key="1">
    <citation type="submission" date="2016-04" db="EMBL/GenBank/DDBJ databases">
        <authorList>
            <person name="Evans L.H."/>
            <person name="Alamgir A."/>
            <person name="Owens N."/>
            <person name="Weber N.D."/>
            <person name="Virtaneva K."/>
            <person name="Barbian K."/>
            <person name="Babar A."/>
            <person name="Rosenke K."/>
        </authorList>
    </citation>
    <scope>NUCLEOTIDE SEQUENCE [LARGE SCALE GENOMIC DNA]</scope>
    <source>
        <strain evidence="6 7">PMB02</strain>
    </source>
</reference>
<evidence type="ECO:0000259" key="5">
    <source>
        <dbReference type="Pfam" id="PF00912"/>
    </source>
</evidence>
<sequence>MVAEPMTTQTGRDWLDLASPPSPPRDLDGTTSRETGPGEAPAPSRGPAARRRLRTGLFPGRSPRGGSAQDTMLHGLAQVRSGAARAGSVAAGHLQPVLSAAAGPLGRVAPAWRDATARLGAHPFAARAADAARRAGTLPWGRSLLLAALAVLGLGAVFLAWCAATLPPLSGPRIPDSTVTVQAEDGTPIARRGVVRGRALPLDAVAPVMREAFLAARDPWFEDGYRLDAAGVAAVIGQAFRDTISDGPRAGSPRLTQRLVRRDLIGVAPGEPRSLADRVREAMLVLWLQAREDRPRILARALDLARFGPGLTGIDAAARTLFGKEAASLGPAEAAYLAGLSLAPDLRPDRDVTAVRALGRDVLDGMVMRASLSAAQSAEAGRALGGLSPVGATPVTRSGIPDLVVAEAADRLAPAPREAVVRTTLDRELQAMAEKAAARRLDAAGSGARAGLLILGPDGGVQAVVAGGAPLADTPEARRAASASLRHLGRDGRPVYDRLVAGPMPAAERRRALLTLLAGLARPPEGPDDPASRDGLFVGPAGDLLVGTYLSGTAAENGAGDGPEALFQDVAAQVAKARPAPQAAEAREPARETGSTPRGSARPAWQNPGERNAAAALHGVPRVIDTGRLRLDGQAIRLVGIEGQGGSYAREFRQYLRRREVTCQPAGGADLYRCRAGDQDLSEVVLFNGAGRAAPGAPPELQAAEANARGRKAGVWQ</sequence>
<dbReference type="InterPro" id="IPR001264">
    <property type="entry name" value="Glyco_trans_51"/>
</dbReference>
<name>A0A179S780_9HYPH</name>